<evidence type="ECO:0000313" key="2">
    <source>
        <dbReference type="Proteomes" id="UP000887574"/>
    </source>
</evidence>
<organism evidence="2 3">
    <name type="scientific">Ditylenchus dipsaci</name>
    <dbReference type="NCBI Taxonomy" id="166011"/>
    <lineage>
        <taxon>Eukaryota</taxon>
        <taxon>Metazoa</taxon>
        <taxon>Ecdysozoa</taxon>
        <taxon>Nematoda</taxon>
        <taxon>Chromadorea</taxon>
        <taxon>Rhabditida</taxon>
        <taxon>Tylenchina</taxon>
        <taxon>Tylenchomorpha</taxon>
        <taxon>Sphaerularioidea</taxon>
        <taxon>Anguinidae</taxon>
        <taxon>Anguininae</taxon>
        <taxon>Ditylenchus</taxon>
    </lineage>
</organism>
<dbReference type="InterPro" id="IPR041679">
    <property type="entry name" value="DNA2/NAM7-like_C"/>
</dbReference>
<accession>A0A915EEA4</accession>
<dbReference type="InterPro" id="IPR027417">
    <property type="entry name" value="P-loop_NTPase"/>
</dbReference>
<dbReference type="Gene3D" id="3.40.50.300">
    <property type="entry name" value="P-loop containing nucleotide triphosphate hydrolases"/>
    <property type="match status" value="1"/>
</dbReference>
<reference evidence="3" key="1">
    <citation type="submission" date="2022-11" db="UniProtKB">
        <authorList>
            <consortium name="WormBaseParasite"/>
        </authorList>
    </citation>
    <scope>IDENTIFICATION</scope>
</reference>
<protein>
    <submittedName>
        <fullName evidence="3">DNA2/NAM7 helicase-like C-terminal domain-containing protein</fullName>
    </submittedName>
</protein>
<dbReference type="WBParaSite" id="jg5198">
    <property type="protein sequence ID" value="jg5198"/>
    <property type="gene ID" value="jg5198"/>
</dbReference>
<keyword evidence="2" id="KW-1185">Reference proteome</keyword>
<name>A0A915EEA4_9BILA</name>
<proteinExistence type="predicted"/>
<evidence type="ECO:0000313" key="3">
    <source>
        <dbReference type="WBParaSite" id="jg5198"/>
    </source>
</evidence>
<dbReference type="Proteomes" id="UP000887574">
    <property type="component" value="Unplaced"/>
</dbReference>
<sequence>MVAGLGLRAIYISYNEAVAIRDDPTIWLNKYDPIDFLVVSPYEDQVKLIRHFLNSRNKAQVSACTIDESQGSEEKFVLWTVWFPRRFQR</sequence>
<dbReference type="Pfam" id="PF13087">
    <property type="entry name" value="AAA_12"/>
    <property type="match status" value="1"/>
</dbReference>
<dbReference type="AlphaFoldDB" id="A0A915EEA4"/>
<feature type="domain" description="DNA2/NAM7 helicase-like C-terminal" evidence="1">
    <location>
        <begin position="34"/>
        <end position="79"/>
    </location>
</feature>
<evidence type="ECO:0000259" key="1">
    <source>
        <dbReference type="Pfam" id="PF13087"/>
    </source>
</evidence>